<evidence type="ECO:0000256" key="1">
    <source>
        <dbReference type="SAM" id="MobiDB-lite"/>
    </source>
</evidence>
<feature type="compositionally biased region" description="Polar residues" evidence="1">
    <location>
        <begin position="213"/>
        <end position="223"/>
    </location>
</feature>
<reference evidence="2 3" key="1">
    <citation type="submission" date="2018-06" db="EMBL/GenBank/DDBJ databases">
        <title>A transcriptomic atlas of mushroom development highlights an independent origin of complex multicellularity.</title>
        <authorList>
            <consortium name="DOE Joint Genome Institute"/>
            <person name="Krizsan K."/>
            <person name="Almasi E."/>
            <person name="Merenyi Z."/>
            <person name="Sahu N."/>
            <person name="Viragh M."/>
            <person name="Koszo T."/>
            <person name="Mondo S."/>
            <person name="Kiss B."/>
            <person name="Balint B."/>
            <person name="Kues U."/>
            <person name="Barry K."/>
            <person name="Hegedus J.C."/>
            <person name="Henrissat B."/>
            <person name="Johnson J."/>
            <person name="Lipzen A."/>
            <person name="Ohm R."/>
            <person name="Nagy I."/>
            <person name="Pangilinan J."/>
            <person name="Yan J."/>
            <person name="Xiong Y."/>
            <person name="Grigoriev I.V."/>
            <person name="Hibbett D.S."/>
            <person name="Nagy L.G."/>
        </authorList>
    </citation>
    <scope>NUCLEOTIDE SEQUENCE [LARGE SCALE GENOMIC DNA]</scope>
    <source>
        <strain evidence="2 3">SZMC22713</strain>
    </source>
</reference>
<accession>A0A4R5XDP5</accession>
<dbReference type="STRING" id="50990.A0A4R5XDP5"/>
<gene>
    <name evidence="2" type="ORF">BD410DRAFT_779507</name>
</gene>
<evidence type="ECO:0000313" key="3">
    <source>
        <dbReference type="Proteomes" id="UP000294933"/>
    </source>
</evidence>
<sequence>MRTLRLADSSSDDGADLDMLFTNGERGDLSHFASVEASSTGASTRRDEIDTSDPFMTRYPLDYSGPAPHPRSPTVSAFSIPVSGRDSTTYSSTAHLALRPTVSAGSSAFAMIVPQSRPVHRERRRLRKKSRPLDGNIIELEDRADIPYPVTAPLPRTVSPEPNHLEPLPVVSNFIENIDPSPPPQPAAAKAPLFGFIKNWAVRKRSVSATSVSHAQAAESNRTAHPPPSHAFAPTAFKPTPTRLFRPNGLLRRATGGNRQNV</sequence>
<dbReference type="Proteomes" id="UP000294933">
    <property type="component" value="Unassembled WGS sequence"/>
</dbReference>
<dbReference type="AlphaFoldDB" id="A0A4R5XDP5"/>
<keyword evidence="3" id="KW-1185">Reference proteome</keyword>
<dbReference type="VEuPathDB" id="FungiDB:BD410DRAFT_779507"/>
<protein>
    <submittedName>
        <fullName evidence="2">Uncharacterized protein</fullName>
    </submittedName>
</protein>
<dbReference type="OrthoDB" id="2554322at2759"/>
<feature type="region of interest" description="Disordered" evidence="1">
    <location>
        <begin position="213"/>
        <end position="262"/>
    </location>
</feature>
<proteinExistence type="predicted"/>
<organism evidence="2 3">
    <name type="scientific">Rickenella mellea</name>
    <dbReference type="NCBI Taxonomy" id="50990"/>
    <lineage>
        <taxon>Eukaryota</taxon>
        <taxon>Fungi</taxon>
        <taxon>Dikarya</taxon>
        <taxon>Basidiomycota</taxon>
        <taxon>Agaricomycotina</taxon>
        <taxon>Agaricomycetes</taxon>
        <taxon>Hymenochaetales</taxon>
        <taxon>Rickenellaceae</taxon>
        <taxon>Rickenella</taxon>
    </lineage>
</organism>
<dbReference type="EMBL" id="ML170156">
    <property type="protein sequence ID" value="TDL29180.1"/>
    <property type="molecule type" value="Genomic_DNA"/>
</dbReference>
<feature type="region of interest" description="Disordered" evidence="1">
    <location>
        <begin position="33"/>
        <end position="53"/>
    </location>
</feature>
<evidence type="ECO:0000313" key="2">
    <source>
        <dbReference type="EMBL" id="TDL29180.1"/>
    </source>
</evidence>
<name>A0A4R5XDP5_9AGAM</name>